<dbReference type="EMBL" id="KZ061304">
    <property type="protein sequence ID" value="PIO11130.1"/>
    <property type="molecule type" value="Genomic_DNA"/>
</dbReference>
<organism evidence="2 3">
    <name type="scientific">Aquarana catesbeiana</name>
    <name type="common">American bullfrog</name>
    <name type="synonym">Rana catesbeiana</name>
    <dbReference type="NCBI Taxonomy" id="8400"/>
    <lineage>
        <taxon>Eukaryota</taxon>
        <taxon>Metazoa</taxon>
        <taxon>Chordata</taxon>
        <taxon>Craniata</taxon>
        <taxon>Vertebrata</taxon>
        <taxon>Euteleostomi</taxon>
        <taxon>Amphibia</taxon>
        <taxon>Batrachia</taxon>
        <taxon>Anura</taxon>
        <taxon>Neobatrachia</taxon>
        <taxon>Ranoidea</taxon>
        <taxon>Ranidae</taxon>
        <taxon>Aquarana</taxon>
    </lineage>
</organism>
<gene>
    <name evidence="2" type="ORF">AB205_0151650</name>
</gene>
<sequence>MVAVGTTGFTNSSSFSSAACLFCLLLYWGCLICHRQGSSLYLSMNRGRKLWSLKPSLLSAIHKTIHNVRLKSPNLVPI</sequence>
<proteinExistence type="predicted"/>
<dbReference type="AlphaFoldDB" id="A0A2G9Q6C7"/>
<reference evidence="3" key="1">
    <citation type="journal article" date="2017" name="Nat. Commun.">
        <title>The North American bullfrog draft genome provides insight into hormonal regulation of long noncoding RNA.</title>
        <authorList>
            <person name="Hammond S.A."/>
            <person name="Warren R.L."/>
            <person name="Vandervalk B.P."/>
            <person name="Kucuk E."/>
            <person name="Khan H."/>
            <person name="Gibb E.A."/>
            <person name="Pandoh P."/>
            <person name="Kirk H."/>
            <person name="Zhao Y."/>
            <person name="Jones M."/>
            <person name="Mungall A.J."/>
            <person name="Coope R."/>
            <person name="Pleasance S."/>
            <person name="Moore R.A."/>
            <person name="Holt R.A."/>
            <person name="Round J.M."/>
            <person name="Ohora S."/>
            <person name="Walle B.V."/>
            <person name="Veldhoen N."/>
            <person name="Helbing C.C."/>
            <person name="Birol I."/>
        </authorList>
    </citation>
    <scope>NUCLEOTIDE SEQUENCE [LARGE SCALE GENOMIC DNA]</scope>
</reference>
<evidence type="ECO:0000256" key="1">
    <source>
        <dbReference type="SAM" id="Phobius"/>
    </source>
</evidence>
<keyword evidence="1" id="KW-1133">Transmembrane helix</keyword>
<feature type="transmembrane region" description="Helical" evidence="1">
    <location>
        <begin position="15"/>
        <end position="34"/>
    </location>
</feature>
<evidence type="ECO:0000313" key="2">
    <source>
        <dbReference type="EMBL" id="PIO11130.1"/>
    </source>
</evidence>
<accession>A0A2G9Q6C7</accession>
<dbReference type="Proteomes" id="UP000228934">
    <property type="component" value="Unassembled WGS sequence"/>
</dbReference>
<protein>
    <submittedName>
        <fullName evidence="2">Uncharacterized protein</fullName>
    </submittedName>
</protein>
<evidence type="ECO:0000313" key="3">
    <source>
        <dbReference type="Proteomes" id="UP000228934"/>
    </source>
</evidence>
<keyword evidence="3" id="KW-1185">Reference proteome</keyword>
<keyword evidence="1" id="KW-0812">Transmembrane</keyword>
<keyword evidence="1" id="KW-0472">Membrane</keyword>
<name>A0A2G9Q6C7_AQUCT</name>